<comment type="caution">
    <text evidence="2">The sequence shown here is derived from an EMBL/GenBank/DDBJ whole genome shotgun (WGS) entry which is preliminary data.</text>
</comment>
<accession>A0ABR7LPB9</accession>
<evidence type="ECO:0008006" key="4">
    <source>
        <dbReference type="Google" id="ProtNLM"/>
    </source>
</evidence>
<reference evidence="2 3" key="1">
    <citation type="submission" date="2020-06" db="EMBL/GenBank/DDBJ databases">
        <title>Actinomadura xiongansis sp. nov., isolated from soil of Baiyangdian.</title>
        <authorList>
            <person name="Zhang X."/>
        </authorList>
    </citation>
    <scope>NUCLEOTIDE SEQUENCE [LARGE SCALE GENOMIC DNA]</scope>
    <source>
        <strain evidence="2 3">HBUM206468</strain>
    </source>
</reference>
<dbReference type="EMBL" id="JABVEC010000009">
    <property type="protein sequence ID" value="MBC6466590.1"/>
    <property type="molecule type" value="Genomic_DNA"/>
</dbReference>
<name>A0ABR7LPB9_9ACTN</name>
<dbReference type="InterPro" id="IPR009012">
    <property type="entry name" value="GrpE_head"/>
</dbReference>
<gene>
    <name evidence="2" type="ORF">HKK74_13905</name>
</gene>
<keyword evidence="3" id="KW-1185">Reference proteome</keyword>
<sequence>MRSLRGGRPAESTRRLAFETTLQAAELAGEGGPPGLEEMSTPNMLDNARRLLVTATERQRADVARAEALGAELARLRAENAALRRRLPELASEPGSAPVEVDPPPIVHTLIDISDRVAGLRDTVEPAVTRWLLDRITEALAGTGVIGIRDKGPVDVTRHAVLAVRATDDPDLIDRIAETVRPGYRWNDRILRPQQVIAYVEDGR</sequence>
<evidence type="ECO:0000313" key="3">
    <source>
        <dbReference type="Proteomes" id="UP000805614"/>
    </source>
</evidence>
<feature type="coiled-coil region" evidence="1">
    <location>
        <begin position="66"/>
        <end position="93"/>
    </location>
</feature>
<dbReference type="Proteomes" id="UP000805614">
    <property type="component" value="Unassembled WGS sequence"/>
</dbReference>
<proteinExistence type="predicted"/>
<protein>
    <recommendedName>
        <fullName evidence="4">Nucleotide exchange factor GrpE</fullName>
    </recommendedName>
</protein>
<evidence type="ECO:0000313" key="2">
    <source>
        <dbReference type="EMBL" id="MBC6466590.1"/>
    </source>
</evidence>
<dbReference type="RefSeq" id="WP_187243609.1">
    <property type="nucleotide sequence ID" value="NZ_BAAAOK010000013.1"/>
</dbReference>
<dbReference type="Gene3D" id="2.30.22.10">
    <property type="entry name" value="Head domain of nucleotide exchange factor GrpE"/>
    <property type="match status" value="1"/>
</dbReference>
<evidence type="ECO:0000256" key="1">
    <source>
        <dbReference type="SAM" id="Coils"/>
    </source>
</evidence>
<organism evidence="2 3">
    <name type="scientific">Actinomadura alba</name>
    <dbReference type="NCBI Taxonomy" id="406431"/>
    <lineage>
        <taxon>Bacteria</taxon>
        <taxon>Bacillati</taxon>
        <taxon>Actinomycetota</taxon>
        <taxon>Actinomycetes</taxon>
        <taxon>Streptosporangiales</taxon>
        <taxon>Thermomonosporaceae</taxon>
        <taxon>Actinomadura</taxon>
    </lineage>
</organism>
<keyword evidence="1" id="KW-0175">Coiled coil</keyword>